<dbReference type="EMBL" id="CP056597">
    <property type="protein sequence ID" value="QLY35782.1"/>
    <property type="molecule type" value="Genomic_DNA"/>
</dbReference>
<feature type="domain" description="DUF8093" evidence="2">
    <location>
        <begin position="11"/>
        <end position="152"/>
    </location>
</feature>
<dbReference type="RefSeq" id="WP_181625709.1">
    <property type="nucleotide sequence ID" value="NZ_CP056597.1"/>
</dbReference>
<proteinExistence type="predicted"/>
<sequence>MFSLYNTPDFSRNARLEDFEQILSPKEGLRLARVYYELDGNKNDHSTFFGMPQIKWHVNRYSSSAYERPPISRCNPIYDEIQHKLILGWIIAVDYDEHWSWNRNPFYFDEDGELVYEPFMPDVFDSIFEESVRRAYQETLDREQGRKPGPTQRGQYGAPGYIEPIPKPLTVALRPSCPVEEDTSPREPVDAGFCILPYEGTPSSFENLFFINPPDGTRELYHKLNPDMKKQPGSILLVVDPEKQDQQQIESLLKARDRIDKALAPLTLPEARVLHENRASVDIFSSQLYSDALGQSGDILGYIKDTGGGYYEEINKTLNEIQKLYKKIYSSNSGRISGEEFFGQRERLFMKLDGILNRFSKERLNLKQYEDIKQTLGLSTKSIMHKWDQTGVKDIEGYASYIEKSAKLVKIMRATGYVGVGLDFASYTTNVYEACAKGRESEYRKAAIVEYSKFGGKQAVSLAGGAAGGIMGRAACTWVLGLITSEAGGIGAGLCLVTGIVSSIAGGKVVEKWGERYGKKVGATINDKVDSSNPIIRNPDSFNEEAGVLLYEKLFNH</sequence>
<name>A0ABD7AW11_CITFR</name>
<dbReference type="AlphaFoldDB" id="A0ABD7AW11"/>
<evidence type="ECO:0000256" key="1">
    <source>
        <dbReference type="SAM" id="MobiDB-lite"/>
    </source>
</evidence>
<dbReference type="Proteomes" id="UP000512043">
    <property type="component" value="Chromosome"/>
</dbReference>
<reference evidence="4" key="1">
    <citation type="submission" date="2020-06" db="EMBL/GenBank/DDBJ databases">
        <title>REHAB project genomes.</title>
        <authorList>
            <person name="Shaw L.P."/>
        </authorList>
    </citation>
    <scope>NUCLEOTIDE SEQUENCE [LARGE SCALE GENOMIC DNA]</scope>
    <source>
        <strain evidence="4">RHBSTW-00334</strain>
    </source>
</reference>
<organism evidence="3 4">
    <name type="scientific">Citrobacter freundii</name>
    <dbReference type="NCBI Taxonomy" id="546"/>
    <lineage>
        <taxon>Bacteria</taxon>
        <taxon>Pseudomonadati</taxon>
        <taxon>Pseudomonadota</taxon>
        <taxon>Gammaproteobacteria</taxon>
        <taxon>Enterobacterales</taxon>
        <taxon>Enterobacteriaceae</taxon>
        <taxon>Citrobacter</taxon>
        <taxon>Citrobacter freundii complex</taxon>
    </lineage>
</organism>
<feature type="region of interest" description="Disordered" evidence="1">
    <location>
        <begin position="139"/>
        <end position="159"/>
    </location>
</feature>
<dbReference type="Pfam" id="PF26362">
    <property type="entry name" value="DUF8093"/>
    <property type="match status" value="1"/>
</dbReference>
<evidence type="ECO:0000313" key="3">
    <source>
        <dbReference type="EMBL" id="QLY35782.1"/>
    </source>
</evidence>
<dbReference type="InterPro" id="IPR058406">
    <property type="entry name" value="DUF8093"/>
</dbReference>
<evidence type="ECO:0000259" key="2">
    <source>
        <dbReference type="Pfam" id="PF26362"/>
    </source>
</evidence>
<accession>A0ABD7AW11</accession>
<gene>
    <name evidence="3" type="ORF">HV164_04300</name>
</gene>
<evidence type="ECO:0000313" key="4">
    <source>
        <dbReference type="Proteomes" id="UP000512043"/>
    </source>
</evidence>
<protein>
    <recommendedName>
        <fullName evidence="2">DUF8093 domain-containing protein</fullName>
    </recommendedName>
</protein>